<feature type="coiled-coil region" evidence="6">
    <location>
        <begin position="68"/>
        <end position="112"/>
    </location>
</feature>
<evidence type="ECO:0000256" key="5">
    <source>
        <dbReference type="ARBA" id="ARBA00023242"/>
    </source>
</evidence>
<accession>A0A396GPN9</accession>
<dbReference type="GO" id="GO:0003691">
    <property type="term" value="F:double-stranded telomeric DNA binding"/>
    <property type="evidence" value="ECO:0007669"/>
    <property type="project" value="InterPro"/>
</dbReference>
<proteinExistence type="predicted"/>
<name>A0A396GPN9_MEDTR</name>
<dbReference type="PANTHER" id="PTHR46267:SF8">
    <property type="entry name" value="TELOMERE REPEAT-BINDING FACTOR 1"/>
    <property type="match status" value="1"/>
</dbReference>
<organism evidence="7">
    <name type="scientific">Medicago truncatula</name>
    <name type="common">Barrel medic</name>
    <name type="synonym">Medicago tribuloides</name>
    <dbReference type="NCBI Taxonomy" id="3880"/>
    <lineage>
        <taxon>Eukaryota</taxon>
        <taxon>Viridiplantae</taxon>
        <taxon>Streptophyta</taxon>
        <taxon>Embryophyta</taxon>
        <taxon>Tracheophyta</taxon>
        <taxon>Spermatophyta</taxon>
        <taxon>Magnoliopsida</taxon>
        <taxon>eudicotyledons</taxon>
        <taxon>Gunneridae</taxon>
        <taxon>Pentapetalae</taxon>
        <taxon>rosids</taxon>
        <taxon>fabids</taxon>
        <taxon>Fabales</taxon>
        <taxon>Fabaceae</taxon>
        <taxon>Papilionoideae</taxon>
        <taxon>50 kb inversion clade</taxon>
        <taxon>NPAAA clade</taxon>
        <taxon>Hologalegina</taxon>
        <taxon>IRL clade</taxon>
        <taxon>Trifolieae</taxon>
        <taxon>Medicago</taxon>
    </lineage>
</organism>
<evidence type="ECO:0000256" key="4">
    <source>
        <dbReference type="ARBA" id="ARBA00023125"/>
    </source>
</evidence>
<keyword evidence="3" id="KW-0158">Chromosome</keyword>
<dbReference type="GO" id="GO:0005634">
    <property type="term" value="C:nucleus"/>
    <property type="evidence" value="ECO:0007669"/>
    <property type="project" value="UniProtKB-SubCell"/>
</dbReference>
<dbReference type="Gramene" id="rna49595">
    <property type="protein sequence ID" value="RHN43072.1"/>
    <property type="gene ID" value="gene49595"/>
</dbReference>
<evidence type="ECO:0000256" key="3">
    <source>
        <dbReference type="ARBA" id="ARBA00022454"/>
    </source>
</evidence>
<dbReference type="GO" id="GO:0005694">
    <property type="term" value="C:chromosome"/>
    <property type="evidence" value="ECO:0007669"/>
    <property type="project" value="UniProtKB-SubCell"/>
</dbReference>
<keyword evidence="5" id="KW-0539">Nucleus</keyword>
<sequence>MIAPTQAYSDRGGYPPMLLLEGRQKASIKSDRDGGNIPTKSDIDYQKRKAEIDLELEKLKSMSLQEVIACAAQAVAEAEAAMAEAEEATKEAEAAEAEADAAAAIAKAAEKSLR</sequence>
<evidence type="ECO:0000256" key="6">
    <source>
        <dbReference type="SAM" id="Coils"/>
    </source>
</evidence>
<dbReference type="PANTHER" id="PTHR46267">
    <property type="entry name" value="SINGLE MYB HISTONE 4"/>
    <property type="match status" value="1"/>
</dbReference>
<comment type="subcellular location">
    <subcellularLocation>
        <location evidence="2">Chromosome</location>
    </subcellularLocation>
    <subcellularLocation>
        <location evidence="1">Nucleus</location>
    </subcellularLocation>
</comment>
<protein>
    <submittedName>
        <fullName evidence="7">Uncharacterized protein</fullName>
    </submittedName>
</protein>
<evidence type="ECO:0000256" key="2">
    <source>
        <dbReference type="ARBA" id="ARBA00004286"/>
    </source>
</evidence>
<reference evidence="7" key="1">
    <citation type="journal article" date="2018" name="Nat. Plants">
        <title>Whole-genome landscape of Medicago truncatula symbiotic genes.</title>
        <authorList>
            <person name="Pecrix Y."/>
            <person name="Gamas P."/>
            <person name="Carrere S."/>
        </authorList>
    </citation>
    <scope>NUCLEOTIDE SEQUENCE</scope>
    <source>
        <tissue evidence="7">Leaves</tissue>
    </source>
</reference>
<gene>
    <name evidence="7" type="ORF">MtrunA17_Chr8g0383841</name>
</gene>
<dbReference type="AlphaFoldDB" id="A0A396GPN9"/>
<dbReference type="Proteomes" id="UP000265566">
    <property type="component" value="Chromosome 8"/>
</dbReference>
<comment type="caution">
    <text evidence="7">The sequence shown here is derived from an EMBL/GenBank/DDBJ whole genome shotgun (WGS) entry which is preliminary data.</text>
</comment>
<evidence type="ECO:0000313" key="7">
    <source>
        <dbReference type="EMBL" id="RHN43072.1"/>
    </source>
</evidence>
<dbReference type="EMBL" id="PSQE01000008">
    <property type="protein sequence ID" value="RHN43072.1"/>
    <property type="molecule type" value="Genomic_DNA"/>
</dbReference>
<evidence type="ECO:0000256" key="1">
    <source>
        <dbReference type="ARBA" id="ARBA00004123"/>
    </source>
</evidence>
<dbReference type="InterPro" id="IPR044597">
    <property type="entry name" value="SMH1-6"/>
</dbReference>
<keyword evidence="4" id="KW-0238">DNA-binding</keyword>
<keyword evidence="6" id="KW-0175">Coiled coil</keyword>